<organism evidence="2 3">
    <name type="scientific">Gossypium australe</name>
    <dbReference type="NCBI Taxonomy" id="47621"/>
    <lineage>
        <taxon>Eukaryota</taxon>
        <taxon>Viridiplantae</taxon>
        <taxon>Streptophyta</taxon>
        <taxon>Embryophyta</taxon>
        <taxon>Tracheophyta</taxon>
        <taxon>Spermatophyta</taxon>
        <taxon>Magnoliopsida</taxon>
        <taxon>eudicotyledons</taxon>
        <taxon>Gunneridae</taxon>
        <taxon>Pentapetalae</taxon>
        <taxon>rosids</taxon>
        <taxon>malvids</taxon>
        <taxon>Malvales</taxon>
        <taxon>Malvaceae</taxon>
        <taxon>Malvoideae</taxon>
        <taxon>Gossypium</taxon>
    </lineage>
</organism>
<dbReference type="EMBL" id="SMMG02000010">
    <property type="protein sequence ID" value="KAA3459155.1"/>
    <property type="molecule type" value="Genomic_DNA"/>
</dbReference>
<sequence length="148" mass="17245">MLTVREEATKPFGFKPSVSHLKIFGCVCYALILAVKRNKLERRAQPGIFVGYSSCRKGYRIFDPFTNKVFESRNVKFSEEALWIWEAREAELVEQTDEVQNQHVDFFDDLPVRGTRAIFDVYERCNVTVLEPISYEEEKKCLDKSYGS</sequence>
<gene>
    <name evidence="2" type="ORF">EPI10_013674</name>
</gene>
<dbReference type="Pfam" id="PF25597">
    <property type="entry name" value="SH3_retrovirus"/>
    <property type="match status" value="1"/>
</dbReference>
<dbReference type="InterPro" id="IPR057670">
    <property type="entry name" value="SH3_retrovirus"/>
</dbReference>
<protein>
    <submittedName>
        <fullName evidence="2">Retrovirus-related Pol polyprotein from transposon TNT 1-94</fullName>
    </submittedName>
</protein>
<dbReference type="OrthoDB" id="992892at2759"/>
<dbReference type="AlphaFoldDB" id="A0A5B6UYN9"/>
<reference evidence="3" key="1">
    <citation type="journal article" date="2019" name="Plant Biotechnol. J.">
        <title>Genome sequencing of the Australian wild diploid species Gossypium australe highlights disease resistance and delayed gland morphogenesis.</title>
        <authorList>
            <person name="Cai Y."/>
            <person name="Cai X."/>
            <person name="Wang Q."/>
            <person name="Wang P."/>
            <person name="Zhang Y."/>
            <person name="Cai C."/>
            <person name="Xu Y."/>
            <person name="Wang K."/>
            <person name="Zhou Z."/>
            <person name="Wang C."/>
            <person name="Geng S."/>
            <person name="Li B."/>
            <person name="Dong Q."/>
            <person name="Hou Y."/>
            <person name="Wang H."/>
            <person name="Ai P."/>
            <person name="Liu Z."/>
            <person name="Yi F."/>
            <person name="Sun M."/>
            <person name="An G."/>
            <person name="Cheng J."/>
            <person name="Zhang Y."/>
            <person name="Shi Q."/>
            <person name="Xie Y."/>
            <person name="Shi X."/>
            <person name="Chang Y."/>
            <person name="Huang F."/>
            <person name="Chen Y."/>
            <person name="Hong S."/>
            <person name="Mi L."/>
            <person name="Sun Q."/>
            <person name="Zhang L."/>
            <person name="Zhou B."/>
            <person name="Peng R."/>
            <person name="Zhang X."/>
            <person name="Liu F."/>
        </authorList>
    </citation>
    <scope>NUCLEOTIDE SEQUENCE [LARGE SCALE GENOMIC DNA]</scope>
    <source>
        <strain evidence="3">cv. PA1801</strain>
    </source>
</reference>
<comment type="caution">
    <text evidence="2">The sequence shown here is derived from an EMBL/GenBank/DDBJ whole genome shotgun (WGS) entry which is preliminary data.</text>
</comment>
<keyword evidence="3" id="KW-1185">Reference proteome</keyword>
<evidence type="ECO:0000259" key="1">
    <source>
        <dbReference type="Pfam" id="PF25597"/>
    </source>
</evidence>
<proteinExistence type="predicted"/>
<evidence type="ECO:0000313" key="3">
    <source>
        <dbReference type="Proteomes" id="UP000325315"/>
    </source>
</evidence>
<dbReference type="Proteomes" id="UP000325315">
    <property type="component" value="Unassembled WGS sequence"/>
</dbReference>
<name>A0A5B6UYN9_9ROSI</name>
<feature type="domain" description="Retroviral polymerase SH3-like" evidence="1">
    <location>
        <begin position="26"/>
        <end position="87"/>
    </location>
</feature>
<accession>A0A5B6UYN9</accession>
<evidence type="ECO:0000313" key="2">
    <source>
        <dbReference type="EMBL" id="KAA3459155.1"/>
    </source>
</evidence>